<evidence type="ECO:0000256" key="4">
    <source>
        <dbReference type="ARBA" id="ARBA00022729"/>
    </source>
</evidence>
<dbReference type="InterPro" id="IPR051398">
    <property type="entry name" value="Polysacch_Deacetylase"/>
</dbReference>
<dbReference type="InterPro" id="IPR002509">
    <property type="entry name" value="NODB_dom"/>
</dbReference>
<comment type="similarity">
    <text evidence="2">Belongs to the polysaccharide deacetylase family.</text>
</comment>
<gene>
    <name evidence="7" type="ORF">SAMN04488498_10550</name>
</gene>
<reference evidence="7 8" key="1">
    <citation type="submission" date="2016-10" db="EMBL/GenBank/DDBJ databases">
        <authorList>
            <person name="Varghese N."/>
            <person name="Submissions S."/>
        </authorList>
    </citation>
    <scope>NUCLEOTIDE SEQUENCE [LARGE SCALE GENOMIC DNA]</scope>
    <source>
        <strain evidence="7 8">DSM 21822</strain>
    </source>
</reference>
<evidence type="ECO:0000259" key="6">
    <source>
        <dbReference type="Pfam" id="PF01522"/>
    </source>
</evidence>
<evidence type="ECO:0000256" key="3">
    <source>
        <dbReference type="ARBA" id="ARBA00020071"/>
    </source>
</evidence>
<dbReference type="OrthoDB" id="9782872at2"/>
<keyword evidence="8" id="KW-1185">Reference proteome</keyword>
<dbReference type="AlphaFoldDB" id="A0A1I3YMX7"/>
<dbReference type="Proteomes" id="UP000323300">
    <property type="component" value="Unassembled WGS sequence"/>
</dbReference>
<keyword evidence="4" id="KW-0732">Signal</keyword>
<dbReference type="GO" id="GO:0016810">
    <property type="term" value="F:hydrolase activity, acting on carbon-nitrogen (but not peptide) bonds"/>
    <property type="evidence" value="ECO:0007669"/>
    <property type="project" value="InterPro"/>
</dbReference>
<dbReference type="PANTHER" id="PTHR34216:SF7">
    <property type="entry name" value="POLY-BETA-1,6-N-ACETYL-D-GLUCOSAMINE N-DEACETYLASE"/>
    <property type="match status" value="1"/>
</dbReference>
<dbReference type="CDD" id="cd10968">
    <property type="entry name" value="CE4_Mlr8448_like_5s"/>
    <property type="match status" value="1"/>
</dbReference>
<accession>A0A1I3YMX7</accession>
<dbReference type="SUPFAM" id="SSF88713">
    <property type="entry name" value="Glycoside hydrolase/deacetylase"/>
    <property type="match status" value="1"/>
</dbReference>
<sequence>MFDRAEVLRKLALDAAHYSGLASLAKPLVGGIGAILMLHRVTAQPGGPLGFNRHLSITPDFLDQVIGDMKGRGYRFVSMDEAVDRIRAGTGHELFATITADDAYRDNLTEALPVFEKHGTPFTIYVAPGLIDGAVDLWWNVIEDIVGASDRIDLPAAKGTITLDASSPKKKAEANRRLENYLTGEIPEEEQCAVVRELARRAGVDFDLPRCKTLMNWDELRTIAGHPLATIGAHTVHHYSLRRLPAEKAMREMTEARAILEDRLGRAPLHLAYPYGYVSAVGPREAGIAGEAGFVSAVTTRHGLLHSQHAGHLHALPRISLNGRYQRIRYLRTMLSGITAPLTNRGKVLVTV</sequence>
<feature type="domain" description="NodB homology" evidence="6">
    <location>
        <begin position="215"/>
        <end position="279"/>
    </location>
</feature>
<evidence type="ECO:0000313" key="7">
    <source>
        <dbReference type="EMBL" id="SFK33155.1"/>
    </source>
</evidence>
<evidence type="ECO:0000313" key="8">
    <source>
        <dbReference type="Proteomes" id="UP000323300"/>
    </source>
</evidence>
<organism evidence="7 8">
    <name type="scientific">Neomesorhizobium albiziae</name>
    <dbReference type="NCBI Taxonomy" id="335020"/>
    <lineage>
        <taxon>Bacteria</taxon>
        <taxon>Pseudomonadati</taxon>
        <taxon>Pseudomonadota</taxon>
        <taxon>Alphaproteobacteria</taxon>
        <taxon>Hyphomicrobiales</taxon>
        <taxon>Phyllobacteriaceae</taxon>
        <taxon>Neomesorhizobium</taxon>
    </lineage>
</organism>
<dbReference type="RefSeq" id="WP_149760085.1">
    <property type="nucleotide sequence ID" value="NZ_BSPE01000056.1"/>
</dbReference>
<dbReference type="PANTHER" id="PTHR34216">
    <property type="match status" value="1"/>
</dbReference>
<comment type="function">
    <text evidence="1">Is involved in generating a small heat-stable compound (Nod), an acylated oligomer of N-acetylglucosamine, that stimulates mitosis in various plant protoplasts.</text>
</comment>
<evidence type="ECO:0000256" key="5">
    <source>
        <dbReference type="ARBA" id="ARBA00032976"/>
    </source>
</evidence>
<dbReference type="InterPro" id="IPR011330">
    <property type="entry name" value="Glyco_hydro/deAcase_b/a-brl"/>
</dbReference>
<dbReference type="Gene3D" id="3.20.20.370">
    <property type="entry name" value="Glycoside hydrolase/deacetylase"/>
    <property type="match status" value="1"/>
</dbReference>
<dbReference type="Pfam" id="PF01522">
    <property type="entry name" value="Polysacc_deac_1"/>
    <property type="match status" value="1"/>
</dbReference>
<dbReference type="GO" id="GO:0005975">
    <property type="term" value="P:carbohydrate metabolic process"/>
    <property type="evidence" value="ECO:0007669"/>
    <property type="project" value="InterPro"/>
</dbReference>
<proteinExistence type="inferred from homology"/>
<dbReference type="EMBL" id="FOSL01000005">
    <property type="protein sequence ID" value="SFK33155.1"/>
    <property type="molecule type" value="Genomic_DNA"/>
</dbReference>
<evidence type="ECO:0000256" key="2">
    <source>
        <dbReference type="ARBA" id="ARBA00010973"/>
    </source>
</evidence>
<protein>
    <recommendedName>
        <fullName evidence="3">Chitooligosaccharide deacetylase</fullName>
    </recommendedName>
    <alternativeName>
        <fullName evidence="5">Nodulation protein B</fullName>
    </alternativeName>
</protein>
<evidence type="ECO:0000256" key="1">
    <source>
        <dbReference type="ARBA" id="ARBA00003236"/>
    </source>
</evidence>
<name>A0A1I3YMX7_9HYPH</name>